<dbReference type="InterPro" id="IPR036922">
    <property type="entry name" value="Rieske_2Fe-2S_sf"/>
</dbReference>
<dbReference type="PROSITE" id="PS51296">
    <property type="entry name" value="RIESKE"/>
    <property type="match status" value="1"/>
</dbReference>
<feature type="domain" description="Rieske" evidence="6">
    <location>
        <begin position="131"/>
        <end position="229"/>
    </location>
</feature>
<evidence type="ECO:0000256" key="2">
    <source>
        <dbReference type="ARBA" id="ARBA00022723"/>
    </source>
</evidence>
<sequence length="242" mass="25693">MRRQAVDRYVDRLLGRSRPKPFSATEDELALVRTAIDLAAAGPDAHGPSPAFVDRLRNQLSEREQTQEATPEPRPAWRTPPRRRFLAAGALTATGALAGAAADQLLQDRGQSAQAQQPAASDELVPVTGTWQQVAQTTELPEGAVVAFDLGTVTGFVRRTGGRLRAVSGNCTHQGCRLDLDPNRDKLACPCHGATFSLSGINLTRPHPGAPLPALPRLPVREQGGTVQVYAPAAGEPPQPAA</sequence>
<keyword evidence="3" id="KW-0408">Iron</keyword>
<accession>A0A2X0JWF7</accession>
<dbReference type="InterPro" id="IPR017941">
    <property type="entry name" value="Rieske_2Fe-2S"/>
</dbReference>
<evidence type="ECO:0000256" key="1">
    <source>
        <dbReference type="ARBA" id="ARBA00022714"/>
    </source>
</evidence>
<dbReference type="GO" id="GO:0016705">
    <property type="term" value="F:oxidoreductase activity, acting on paired donors, with incorporation or reduction of molecular oxygen"/>
    <property type="evidence" value="ECO:0007669"/>
    <property type="project" value="UniProtKB-ARBA"/>
</dbReference>
<keyword evidence="1" id="KW-0001">2Fe-2S</keyword>
<evidence type="ECO:0000313" key="7">
    <source>
        <dbReference type="EMBL" id="RAG81275.1"/>
    </source>
</evidence>
<dbReference type="AlphaFoldDB" id="A0A2X0JWF7"/>
<evidence type="ECO:0000256" key="5">
    <source>
        <dbReference type="SAM" id="MobiDB-lite"/>
    </source>
</evidence>
<keyword evidence="4" id="KW-0411">Iron-sulfur</keyword>
<comment type="caution">
    <text evidence="7">The sequence shown here is derived from an EMBL/GenBank/DDBJ whole genome shotgun (WGS) entry which is preliminary data.</text>
</comment>
<evidence type="ECO:0000256" key="4">
    <source>
        <dbReference type="ARBA" id="ARBA00023014"/>
    </source>
</evidence>
<organism evidence="7 8">
    <name type="scientific">Streptacidiphilus pinicola</name>
    <dbReference type="NCBI Taxonomy" id="2219663"/>
    <lineage>
        <taxon>Bacteria</taxon>
        <taxon>Bacillati</taxon>
        <taxon>Actinomycetota</taxon>
        <taxon>Actinomycetes</taxon>
        <taxon>Kitasatosporales</taxon>
        <taxon>Streptomycetaceae</taxon>
        <taxon>Streptacidiphilus</taxon>
    </lineage>
</organism>
<dbReference type="GO" id="GO:0004497">
    <property type="term" value="F:monooxygenase activity"/>
    <property type="evidence" value="ECO:0007669"/>
    <property type="project" value="UniProtKB-ARBA"/>
</dbReference>
<gene>
    <name evidence="7" type="ORF">DN069_33715</name>
</gene>
<dbReference type="Gene3D" id="2.102.10.10">
    <property type="entry name" value="Rieske [2Fe-2S] iron-sulphur domain"/>
    <property type="match status" value="1"/>
</dbReference>
<name>A0A2X0JWF7_9ACTN</name>
<keyword evidence="2" id="KW-0479">Metal-binding</keyword>
<dbReference type="GO" id="GO:0046872">
    <property type="term" value="F:metal ion binding"/>
    <property type="evidence" value="ECO:0007669"/>
    <property type="project" value="UniProtKB-KW"/>
</dbReference>
<keyword evidence="8" id="KW-1185">Reference proteome</keyword>
<feature type="region of interest" description="Disordered" evidence="5">
    <location>
        <begin position="62"/>
        <end position="81"/>
    </location>
</feature>
<dbReference type="Proteomes" id="UP000248889">
    <property type="component" value="Unassembled WGS sequence"/>
</dbReference>
<dbReference type="OrthoDB" id="9767869at2"/>
<proteinExistence type="predicted"/>
<dbReference type="SUPFAM" id="SSF50022">
    <property type="entry name" value="ISP domain"/>
    <property type="match status" value="1"/>
</dbReference>
<evidence type="ECO:0000313" key="8">
    <source>
        <dbReference type="Proteomes" id="UP000248889"/>
    </source>
</evidence>
<dbReference type="RefSeq" id="WP_111507052.1">
    <property type="nucleotide sequence ID" value="NZ_QKYN01000168.1"/>
</dbReference>
<dbReference type="EMBL" id="QKYN01000168">
    <property type="protein sequence ID" value="RAG81275.1"/>
    <property type="molecule type" value="Genomic_DNA"/>
</dbReference>
<dbReference type="CDD" id="cd03467">
    <property type="entry name" value="Rieske"/>
    <property type="match status" value="1"/>
</dbReference>
<reference evidence="7 8" key="1">
    <citation type="submission" date="2018-06" db="EMBL/GenBank/DDBJ databases">
        <title>Streptacidiphilus pinicola sp. nov., isolated from pine grove soil.</title>
        <authorList>
            <person name="Roh S.G."/>
            <person name="Park S."/>
            <person name="Kim M.-K."/>
            <person name="Yun B.-R."/>
            <person name="Park J."/>
            <person name="Kim M.J."/>
            <person name="Kim Y.S."/>
            <person name="Kim S.B."/>
        </authorList>
    </citation>
    <scope>NUCLEOTIDE SEQUENCE [LARGE SCALE GENOMIC DNA]</scope>
    <source>
        <strain evidence="7 8">MMS16-CNU450</strain>
    </source>
</reference>
<evidence type="ECO:0000259" key="6">
    <source>
        <dbReference type="PROSITE" id="PS51296"/>
    </source>
</evidence>
<dbReference type="Pfam" id="PF00355">
    <property type="entry name" value="Rieske"/>
    <property type="match status" value="1"/>
</dbReference>
<protein>
    <submittedName>
        <fullName evidence="7">Rieske (2Fe-2S) protein</fullName>
    </submittedName>
</protein>
<dbReference type="GO" id="GO:0051537">
    <property type="term" value="F:2 iron, 2 sulfur cluster binding"/>
    <property type="evidence" value="ECO:0007669"/>
    <property type="project" value="UniProtKB-KW"/>
</dbReference>
<evidence type="ECO:0000256" key="3">
    <source>
        <dbReference type="ARBA" id="ARBA00023004"/>
    </source>
</evidence>